<keyword evidence="3" id="KW-0812">Transmembrane</keyword>
<dbReference type="STRING" id="930990.A0A067MFN2"/>
<dbReference type="GO" id="GO:0005525">
    <property type="term" value="F:GTP binding"/>
    <property type="evidence" value="ECO:0007669"/>
    <property type="project" value="InterPro"/>
</dbReference>
<dbReference type="PRINTS" id="PR00449">
    <property type="entry name" value="RASTRNSFRMNG"/>
</dbReference>
<accession>A0A067MFN2</accession>
<feature type="compositionally biased region" description="Basic and acidic residues" evidence="2">
    <location>
        <begin position="294"/>
        <end position="316"/>
    </location>
</feature>
<keyword evidence="3" id="KW-0472">Membrane</keyword>
<dbReference type="PROSITE" id="PS51419">
    <property type="entry name" value="RAB"/>
    <property type="match status" value="1"/>
</dbReference>
<sequence length="410" mass="45501">MRERVRFDDDMPIYAPPMAQDEATQATPYQRHRTSSNLSHLGRAPDVNGLDAKVVVMGNTGALFPPSLLPVVLIQLTLFALILLFRSLSPSPLSPAGVGKTSLVRRYADATFRSSSATSTTGAFFLTKKLVVDGLKVRLQIWDTAGQERFRSMAPMYYRGANAAILVYDITNAASFEDVKVWLEELKKNSSTDLMIYIVGCKADLTRQRAVTQDYARQALRTWFPPPSPAPPPTPPVQPSTPSSFSYIRPRFISLTSSRTVPVPTIAAIVPPTPQANGIRPSKSSSASAVSTPAKERSAWRILERRWSDDGSREMEEATPEPEPEDNWALGKGIELYEVSSKDDQALFQHLIGSIIQRRDIIESERERRERNSVLLTEPILSWQPGEQELRKNTSYNASSSNNGWSCCSA</sequence>
<dbReference type="SMART" id="SM00174">
    <property type="entry name" value="RHO"/>
    <property type="match status" value="1"/>
</dbReference>
<feature type="region of interest" description="Disordered" evidence="2">
    <location>
        <begin position="222"/>
        <end position="243"/>
    </location>
</feature>
<dbReference type="FunFam" id="3.40.50.300:FF:001447">
    <property type="entry name" value="Ras-related protein Rab-1B"/>
    <property type="match status" value="1"/>
</dbReference>
<dbReference type="CDD" id="cd00154">
    <property type="entry name" value="Rab"/>
    <property type="match status" value="1"/>
</dbReference>
<proteinExistence type="predicted"/>
<feature type="compositionally biased region" description="Pro residues" evidence="2">
    <location>
        <begin position="224"/>
        <end position="239"/>
    </location>
</feature>
<dbReference type="InterPro" id="IPR001806">
    <property type="entry name" value="Small_GTPase"/>
</dbReference>
<dbReference type="PROSITE" id="PS51421">
    <property type="entry name" value="RAS"/>
    <property type="match status" value="1"/>
</dbReference>
<evidence type="ECO:0008006" key="6">
    <source>
        <dbReference type="Google" id="ProtNLM"/>
    </source>
</evidence>
<evidence type="ECO:0000256" key="1">
    <source>
        <dbReference type="ARBA" id="ARBA00022741"/>
    </source>
</evidence>
<keyword evidence="1" id="KW-0547">Nucleotide-binding</keyword>
<dbReference type="Pfam" id="PF00071">
    <property type="entry name" value="Ras"/>
    <property type="match status" value="1"/>
</dbReference>
<keyword evidence="3" id="KW-1133">Transmembrane helix</keyword>
<dbReference type="GO" id="GO:0003924">
    <property type="term" value="F:GTPase activity"/>
    <property type="evidence" value="ECO:0007669"/>
    <property type="project" value="InterPro"/>
</dbReference>
<dbReference type="InterPro" id="IPR005225">
    <property type="entry name" value="Small_GTP-bd"/>
</dbReference>
<evidence type="ECO:0000313" key="5">
    <source>
        <dbReference type="Proteomes" id="UP000027195"/>
    </source>
</evidence>
<keyword evidence="5" id="KW-1185">Reference proteome</keyword>
<evidence type="ECO:0000313" key="4">
    <source>
        <dbReference type="EMBL" id="KDQ14623.1"/>
    </source>
</evidence>
<dbReference type="Proteomes" id="UP000027195">
    <property type="component" value="Unassembled WGS sequence"/>
</dbReference>
<feature type="region of interest" description="Disordered" evidence="2">
    <location>
        <begin position="274"/>
        <end position="328"/>
    </location>
</feature>
<dbReference type="OrthoDB" id="26525at2759"/>
<feature type="transmembrane region" description="Helical" evidence="3">
    <location>
        <begin position="67"/>
        <end position="85"/>
    </location>
</feature>
<name>A0A067MFN2_BOTB1</name>
<dbReference type="SUPFAM" id="SSF52540">
    <property type="entry name" value="P-loop containing nucleoside triphosphate hydrolases"/>
    <property type="match status" value="1"/>
</dbReference>
<dbReference type="NCBIfam" id="TIGR00231">
    <property type="entry name" value="small_GTP"/>
    <property type="match status" value="1"/>
</dbReference>
<dbReference type="SMART" id="SM00173">
    <property type="entry name" value="RAS"/>
    <property type="match status" value="1"/>
</dbReference>
<feature type="compositionally biased region" description="Acidic residues" evidence="2">
    <location>
        <begin position="317"/>
        <end position="326"/>
    </location>
</feature>
<dbReference type="InParanoid" id="A0A067MFN2"/>
<dbReference type="EMBL" id="KL198036">
    <property type="protein sequence ID" value="KDQ14623.1"/>
    <property type="molecule type" value="Genomic_DNA"/>
</dbReference>
<gene>
    <name evidence="4" type="ORF">BOTBODRAFT_335850</name>
</gene>
<dbReference type="HOGENOM" id="CLU_045021_0_0_1"/>
<evidence type="ECO:0000256" key="3">
    <source>
        <dbReference type="SAM" id="Phobius"/>
    </source>
</evidence>
<reference evidence="5" key="1">
    <citation type="journal article" date="2014" name="Proc. Natl. Acad. Sci. U.S.A.">
        <title>Extensive sampling of basidiomycete genomes demonstrates inadequacy of the white-rot/brown-rot paradigm for wood decay fungi.</title>
        <authorList>
            <person name="Riley R."/>
            <person name="Salamov A.A."/>
            <person name="Brown D.W."/>
            <person name="Nagy L.G."/>
            <person name="Floudas D."/>
            <person name="Held B.W."/>
            <person name="Levasseur A."/>
            <person name="Lombard V."/>
            <person name="Morin E."/>
            <person name="Otillar R."/>
            <person name="Lindquist E.A."/>
            <person name="Sun H."/>
            <person name="LaButti K.M."/>
            <person name="Schmutz J."/>
            <person name="Jabbour D."/>
            <person name="Luo H."/>
            <person name="Baker S.E."/>
            <person name="Pisabarro A.G."/>
            <person name="Walton J.D."/>
            <person name="Blanchette R.A."/>
            <person name="Henrissat B."/>
            <person name="Martin F."/>
            <person name="Cullen D."/>
            <person name="Hibbett D.S."/>
            <person name="Grigoriev I.V."/>
        </authorList>
    </citation>
    <scope>NUCLEOTIDE SEQUENCE [LARGE SCALE GENOMIC DNA]</scope>
    <source>
        <strain evidence="5">FD-172 SS1</strain>
    </source>
</reference>
<dbReference type="PANTHER" id="PTHR47978">
    <property type="match status" value="1"/>
</dbReference>
<feature type="compositionally biased region" description="Low complexity" evidence="2">
    <location>
        <begin position="282"/>
        <end position="291"/>
    </location>
</feature>
<dbReference type="InterPro" id="IPR027417">
    <property type="entry name" value="P-loop_NTPase"/>
</dbReference>
<dbReference type="SMART" id="SM00175">
    <property type="entry name" value="RAB"/>
    <property type="match status" value="1"/>
</dbReference>
<organism evidence="4 5">
    <name type="scientific">Botryobasidium botryosum (strain FD-172 SS1)</name>
    <dbReference type="NCBI Taxonomy" id="930990"/>
    <lineage>
        <taxon>Eukaryota</taxon>
        <taxon>Fungi</taxon>
        <taxon>Dikarya</taxon>
        <taxon>Basidiomycota</taxon>
        <taxon>Agaricomycotina</taxon>
        <taxon>Agaricomycetes</taxon>
        <taxon>Cantharellales</taxon>
        <taxon>Botryobasidiaceae</taxon>
        <taxon>Botryobasidium</taxon>
    </lineage>
</organism>
<protein>
    <recommendedName>
        <fullName evidence="6">Ras-domain-containing protein</fullName>
    </recommendedName>
</protein>
<dbReference type="Gene3D" id="3.40.50.300">
    <property type="entry name" value="P-loop containing nucleotide triphosphate hydrolases"/>
    <property type="match status" value="1"/>
</dbReference>
<evidence type="ECO:0000256" key="2">
    <source>
        <dbReference type="SAM" id="MobiDB-lite"/>
    </source>
</evidence>
<feature type="region of interest" description="Disordered" evidence="2">
    <location>
        <begin position="17"/>
        <end position="42"/>
    </location>
</feature>
<dbReference type="AlphaFoldDB" id="A0A067MFN2"/>